<dbReference type="InterPro" id="IPR033121">
    <property type="entry name" value="PEPTIDASE_A1"/>
</dbReference>
<dbReference type="GO" id="GO:0006508">
    <property type="term" value="P:proteolysis"/>
    <property type="evidence" value="ECO:0007669"/>
    <property type="project" value="UniProtKB-KW"/>
</dbReference>
<evidence type="ECO:0000259" key="12">
    <source>
        <dbReference type="PROSITE" id="PS51767"/>
    </source>
</evidence>
<sequence>VMVAVCPSGLKDKELSKITGSDATGDISYRDIGNIHSLTDNQFYHLRVPLRRVPSIRAQLRTQGLLENFLKDHRPDMFNRRYAQCFPPGTPSLRLRRSSEKIYNFMDAQYYGEISVGTPPQNFSVIFDTGSADLWVPSSYCVSQACALHRRFKAFESTTFHHDGRIFGIHYGSGHLMGVMGRDTIGEMTILNQEFGESVYEPGSAFVTAKFDGVLGLAYQSLAEIMGNPVFDNMLAQKIVDQPVFSFYLSSNPEGELLLGGIDEAMYNRPINWLPVTAKGYWQIKMESVAVQGVSSFCSRGCHAIVDTGTSLIGGPTNEILSLQQLLGATPTNVGEFLIDCARLSSLPQVTFILGGKEYTLTAEHYVRREAYGNKDLCFSGFEAIDIISPEGPLWILGDVFLTEYYSIFDRGLDRIGLAHARHPTE</sequence>
<dbReference type="PANTHER" id="PTHR47966">
    <property type="entry name" value="BETA-SITE APP-CLEAVING ENZYME, ISOFORM A-RELATED"/>
    <property type="match status" value="1"/>
</dbReference>
<feature type="disulfide bond" evidence="10">
    <location>
        <begin position="298"/>
        <end position="302"/>
    </location>
</feature>
<organism evidence="13 14">
    <name type="scientific">Xiphophorus maculatus</name>
    <name type="common">Southern platyfish</name>
    <name type="synonym">Platypoecilus maculatus</name>
    <dbReference type="NCBI Taxonomy" id="8083"/>
    <lineage>
        <taxon>Eukaryota</taxon>
        <taxon>Metazoa</taxon>
        <taxon>Chordata</taxon>
        <taxon>Craniata</taxon>
        <taxon>Vertebrata</taxon>
        <taxon>Euteleostomi</taxon>
        <taxon>Actinopterygii</taxon>
        <taxon>Neopterygii</taxon>
        <taxon>Teleostei</taxon>
        <taxon>Neoteleostei</taxon>
        <taxon>Acanthomorphata</taxon>
        <taxon>Ovalentaria</taxon>
        <taxon>Atherinomorphae</taxon>
        <taxon>Cyprinodontiformes</taxon>
        <taxon>Poeciliidae</taxon>
        <taxon>Poeciliinae</taxon>
        <taxon>Xiphophorus</taxon>
    </lineage>
</organism>
<feature type="active site" evidence="9">
    <location>
        <position position="128"/>
    </location>
</feature>
<dbReference type="InterPro" id="IPR001461">
    <property type="entry name" value="Aspartic_peptidase_A1"/>
</dbReference>
<feature type="active site" evidence="9">
    <location>
        <position position="307"/>
    </location>
</feature>
<feature type="disulfide bond" evidence="10">
    <location>
        <begin position="341"/>
        <end position="378"/>
    </location>
</feature>
<dbReference type="Ensembl" id="ENSXMAT00000041422.1">
    <property type="protein sequence ID" value="ENSXMAP00000025174.1"/>
    <property type="gene ID" value="ENSXMAG00000022573.1"/>
</dbReference>
<feature type="disulfide bond" evidence="10">
    <location>
        <begin position="141"/>
        <end position="146"/>
    </location>
</feature>
<name>A0A3B5Q4J2_XIPMA</name>
<accession>A0A3B5Q4J2</accession>
<keyword evidence="7 10" id="KW-1015">Disulfide bond</keyword>
<proteinExistence type="inferred from homology"/>
<keyword evidence="8" id="KW-0325">Glycoprotein</keyword>
<dbReference type="PRINTS" id="PR00792">
    <property type="entry name" value="PEPSIN"/>
</dbReference>
<dbReference type="InterPro" id="IPR021109">
    <property type="entry name" value="Peptidase_aspartic_dom_sf"/>
</dbReference>
<reference evidence="14" key="2">
    <citation type="journal article" date="2013" name="Nat. Genet.">
        <title>The genome of the platyfish, Xiphophorus maculatus, provides insights into evolutionary adaptation and several complex traits.</title>
        <authorList>
            <person name="Schartl M."/>
            <person name="Walter R.B."/>
            <person name="Shen Y."/>
            <person name="Garcia T."/>
            <person name="Catchen J."/>
            <person name="Amores A."/>
            <person name="Braasch I."/>
            <person name="Chalopin D."/>
            <person name="Volff J.N."/>
            <person name="Lesch K.P."/>
            <person name="Bisazza A."/>
            <person name="Minx P."/>
            <person name="Hillier L."/>
            <person name="Wilson R.K."/>
            <person name="Fuerstenberg S."/>
            <person name="Boore J."/>
            <person name="Searle S."/>
            <person name="Postlethwait J.H."/>
            <person name="Warren W.C."/>
        </authorList>
    </citation>
    <scope>NUCLEOTIDE SEQUENCE [LARGE SCALE GENOMIC DNA]</scope>
    <source>
        <strain evidence="14">JP 163 A</strain>
    </source>
</reference>
<dbReference type="FunFam" id="2.40.70.10:FF:000066">
    <property type="entry name" value="Napsin A aspartic peptidase"/>
    <property type="match status" value="1"/>
</dbReference>
<evidence type="ECO:0000256" key="10">
    <source>
        <dbReference type="PIRSR" id="PIRSR601461-2"/>
    </source>
</evidence>
<reference evidence="14" key="1">
    <citation type="submission" date="2012-01" db="EMBL/GenBank/DDBJ databases">
        <authorList>
            <person name="Walter R."/>
            <person name="Schartl M."/>
            <person name="Warren W."/>
        </authorList>
    </citation>
    <scope>NUCLEOTIDE SEQUENCE [LARGE SCALE GENOMIC DNA]</scope>
    <source>
        <strain evidence="14">JP 163 A</strain>
    </source>
</reference>
<dbReference type="PROSITE" id="PS51767">
    <property type="entry name" value="PEPTIDASE_A1"/>
    <property type="match status" value="1"/>
</dbReference>
<evidence type="ECO:0000256" key="8">
    <source>
        <dbReference type="ARBA" id="ARBA00023180"/>
    </source>
</evidence>
<dbReference type="PANTHER" id="PTHR47966:SF37">
    <property type="entry name" value="CATHEPSIN E-A-LIKE"/>
    <property type="match status" value="1"/>
</dbReference>
<dbReference type="PROSITE" id="PS00141">
    <property type="entry name" value="ASP_PROTEASE"/>
    <property type="match status" value="1"/>
</dbReference>
<evidence type="ECO:0000256" key="11">
    <source>
        <dbReference type="RuleBase" id="RU000454"/>
    </source>
</evidence>
<protein>
    <submittedName>
        <fullName evidence="13">Nothepsin</fullName>
    </submittedName>
</protein>
<keyword evidence="4 11" id="KW-0064">Aspartyl protease</keyword>
<evidence type="ECO:0000256" key="6">
    <source>
        <dbReference type="ARBA" id="ARBA00023145"/>
    </source>
</evidence>
<reference evidence="13" key="4">
    <citation type="submission" date="2025-09" db="UniProtKB">
        <authorList>
            <consortium name="Ensembl"/>
        </authorList>
    </citation>
    <scope>IDENTIFICATION</scope>
    <source>
        <strain evidence="13">JP 163 A</strain>
    </source>
</reference>
<evidence type="ECO:0000256" key="7">
    <source>
        <dbReference type="ARBA" id="ARBA00023157"/>
    </source>
</evidence>
<dbReference type="OMA" id="EFWRNHH"/>
<dbReference type="AlphaFoldDB" id="A0A3B5Q4J2"/>
<dbReference type="SUPFAM" id="SSF50630">
    <property type="entry name" value="Acid proteases"/>
    <property type="match status" value="1"/>
</dbReference>
<keyword evidence="6" id="KW-0865">Zymogen</keyword>
<reference evidence="13" key="3">
    <citation type="submission" date="2025-08" db="UniProtKB">
        <authorList>
            <consortium name="Ensembl"/>
        </authorList>
    </citation>
    <scope>IDENTIFICATION</scope>
    <source>
        <strain evidence="13">JP 163 A</strain>
    </source>
</reference>
<dbReference type="Proteomes" id="UP000002852">
    <property type="component" value="Unassembled WGS sequence"/>
</dbReference>
<evidence type="ECO:0000256" key="2">
    <source>
        <dbReference type="ARBA" id="ARBA00022670"/>
    </source>
</evidence>
<dbReference type="STRING" id="8083.ENSXMAP00000025174"/>
<keyword evidence="2 11" id="KW-0645">Protease</keyword>
<evidence type="ECO:0000256" key="3">
    <source>
        <dbReference type="ARBA" id="ARBA00022729"/>
    </source>
</evidence>
<keyword evidence="3" id="KW-0732">Signal</keyword>
<dbReference type="Gene3D" id="2.40.70.10">
    <property type="entry name" value="Acid Proteases"/>
    <property type="match status" value="2"/>
</dbReference>
<evidence type="ECO:0000313" key="13">
    <source>
        <dbReference type="Ensembl" id="ENSXMAP00000025174.1"/>
    </source>
</evidence>
<evidence type="ECO:0000313" key="14">
    <source>
        <dbReference type="Proteomes" id="UP000002852"/>
    </source>
</evidence>
<evidence type="ECO:0000256" key="5">
    <source>
        <dbReference type="ARBA" id="ARBA00022801"/>
    </source>
</evidence>
<dbReference type="Pfam" id="PF07966">
    <property type="entry name" value="A1_Propeptide"/>
    <property type="match status" value="1"/>
</dbReference>
<comment type="similarity">
    <text evidence="1 11">Belongs to the peptidase A1 family.</text>
</comment>
<dbReference type="InterPro" id="IPR012848">
    <property type="entry name" value="Aspartic_peptidase_N"/>
</dbReference>
<evidence type="ECO:0000256" key="9">
    <source>
        <dbReference type="PIRSR" id="PIRSR601461-1"/>
    </source>
</evidence>
<dbReference type="GO" id="GO:0004190">
    <property type="term" value="F:aspartic-type endopeptidase activity"/>
    <property type="evidence" value="ECO:0007669"/>
    <property type="project" value="UniProtKB-KW"/>
</dbReference>
<evidence type="ECO:0000256" key="4">
    <source>
        <dbReference type="ARBA" id="ARBA00022750"/>
    </source>
</evidence>
<dbReference type="InterPro" id="IPR001969">
    <property type="entry name" value="Aspartic_peptidase_AS"/>
</dbReference>
<dbReference type="Gene3D" id="6.10.140.60">
    <property type="match status" value="1"/>
</dbReference>
<dbReference type="Pfam" id="PF00026">
    <property type="entry name" value="Asp"/>
    <property type="match status" value="1"/>
</dbReference>
<keyword evidence="5 11" id="KW-0378">Hydrolase</keyword>
<dbReference type="FunFam" id="2.40.70.10:FF:000004">
    <property type="entry name" value="Pepsin A"/>
    <property type="match status" value="1"/>
</dbReference>
<feature type="domain" description="Peptidase A1" evidence="12">
    <location>
        <begin position="110"/>
        <end position="419"/>
    </location>
</feature>
<evidence type="ECO:0000256" key="1">
    <source>
        <dbReference type="ARBA" id="ARBA00007447"/>
    </source>
</evidence>
<dbReference type="InParanoid" id="A0A3B5Q4J2"/>
<keyword evidence="14" id="KW-1185">Reference proteome</keyword>
<dbReference type="GeneTree" id="ENSGT00940000164590"/>